<dbReference type="PANTHER" id="PTHR13361:SF1">
    <property type="entry name" value="WW DOMAIN-BINDING PROTEIN 11"/>
    <property type="match status" value="1"/>
</dbReference>
<feature type="compositionally biased region" description="Pro residues" evidence="1">
    <location>
        <begin position="1"/>
        <end position="11"/>
    </location>
</feature>
<feature type="compositionally biased region" description="Pro residues" evidence="1">
    <location>
        <begin position="345"/>
        <end position="363"/>
    </location>
</feature>
<sequence length="610" mass="68010">MPSRTPPPSPPLKKQSMGSDDDYTLYSDTGSIYSNSNASTSSFMPYRGYDKLPPFRLAKAEGEKEVYEAWTVYLAGDYDEPRFTKKFCGMTTIRGYDSYPGVVSSISELYDQKELMDMHIKSLETYKSKHKRSWTSRLVRSGTPSYEDDIDGRIRKLPNHVQSEICRLLSDREEASSNRYHNRPWTVVMMQEQLHRRFADANPKVIDKRHKVRFWKNPGKHDRSEYFVIIRGREGERIADPKGQCEFKRFENPWQHVDDAETRRKTRERYAKLNEKRGRTMHPPSYRYSPSPPPPSPPPPRQTFPGRSMYAAPGAYSRPHIGMPSGPRIPPPPPDPTSYYRSYQYPPPPAPTPPVSCPPPPPVQYARGIADCFGGPKYPVSAPDRPTSSYPSTDAGPPAPRASTMYAPPSHPHPPPRPGTQTFGSYSSPYTTIHCGGPYNASQDKYYPPATPPPPPAPGASAPLPPPSFPLYPYATPRPGNRVPAVNWPARVISISEPNPVSGTAYGSVGSLMVGESHGLDESEDEYYVNGMDLCGDADGAASVRSRLSAGRETVSDEEKGKGEVKEEEDPERTAQQEELRRQMGELIEANKRRNEEGARGAGGTTQVST</sequence>
<dbReference type="AlphaFoldDB" id="A0AA38R8Z9"/>
<accession>A0AA38R8Z9</accession>
<feature type="region of interest" description="Disordered" evidence="1">
    <location>
        <begin position="545"/>
        <end position="610"/>
    </location>
</feature>
<feature type="region of interest" description="Disordered" evidence="1">
    <location>
        <begin position="272"/>
        <end position="470"/>
    </location>
</feature>
<dbReference type="GO" id="GO:0005681">
    <property type="term" value="C:spliceosomal complex"/>
    <property type="evidence" value="ECO:0007669"/>
    <property type="project" value="TreeGrafter"/>
</dbReference>
<feature type="compositionally biased region" description="Basic and acidic residues" evidence="1">
    <location>
        <begin position="554"/>
        <end position="565"/>
    </location>
</feature>
<dbReference type="PRINTS" id="PR01217">
    <property type="entry name" value="PRICHEXTENSN"/>
</dbReference>
<reference evidence="2" key="1">
    <citation type="submission" date="2022-07" db="EMBL/GenBank/DDBJ databases">
        <title>Fungi with potential for degradation of polypropylene.</title>
        <authorList>
            <person name="Gostincar C."/>
        </authorList>
    </citation>
    <scope>NUCLEOTIDE SEQUENCE</scope>
    <source>
        <strain evidence="2">EXF-13287</strain>
    </source>
</reference>
<keyword evidence="3" id="KW-1185">Reference proteome</keyword>
<feature type="compositionally biased region" description="Pro residues" evidence="1">
    <location>
        <begin position="409"/>
        <end position="418"/>
    </location>
</feature>
<dbReference type="PANTHER" id="PTHR13361">
    <property type="entry name" value="WW DOMAIN-BINDING PROTEIN 11"/>
    <property type="match status" value="1"/>
</dbReference>
<protein>
    <submittedName>
        <fullName evidence="2">Uncharacterized protein</fullName>
    </submittedName>
</protein>
<evidence type="ECO:0000313" key="3">
    <source>
        <dbReference type="Proteomes" id="UP001174691"/>
    </source>
</evidence>
<dbReference type="Proteomes" id="UP001174691">
    <property type="component" value="Unassembled WGS sequence"/>
</dbReference>
<evidence type="ECO:0000256" key="1">
    <source>
        <dbReference type="SAM" id="MobiDB-lite"/>
    </source>
</evidence>
<feature type="compositionally biased region" description="Basic and acidic residues" evidence="1">
    <location>
        <begin position="572"/>
        <end position="599"/>
    </location>
</feature>
<organism evidence="2 3">
    <name type="scientific">Coniochaeta hoffmannii</name>
    <dbReference type="NCBI Taxonomy" id="91930"/>
    <lineage>
        <taxon>Eukaryota</taxon>
        <taxon>Fungi</taxon>
        <taxon>Dikarya</taxon>
        <taxon>Ascomycota</taxon>
        <taxon>Pezizomycotina</taxon>
        <taxon>Sordariomycetes</taxon>
        <taxon>Sordariomycetidae</taxon>
        <taxon>Coniochaetales</taxon>
        <taxon>Coniochaetaceae</taxon>
        <taxon>Coniochaeta</taxon>
    </lineage>
</organism>
<dbReference type="EMBL" id="JANBVN010000145">
    <property type="protein sequence ID" value="KAJ9138518.1"/>
    <property type="molecule type" value="Genomic_DNA"/>
</dbReference>
<gene>
    <name evidence="2" type="ORF">NKR19_g7832</name>
</gene>
<name>A0AA38R8Z9_9PEZI</name>
<feature type="compositionally biased region" description="Pro residues" evidence="1">
    <location>
        <begin position="327"/>
        <end position="336"/>
    </location>
</feature>
<comment type="caution">
    <text evidence="2">The sequence shown here is derived from an EMBL/GenBank/DDBJ whole genome shotgun (WGS) entry which is preliminary data.</text>
</comment>
<feature type="compositionally biased region" description="Pro residues" evidence="1">
    <location>
        <begin position="290"/>
        <end position="302"/>
    </location>
</feature>
<feature type="compositionally biased region" description="Pro residues" evidence="1">
    <location>
        <begin position="449"/>
        <end position="470"/>
    </location>
</feature>
<proteinExistence type="predicted"/>
<evidence type="ECO:0000313" key="2">
    <source>
        <dbReference type="EMBL" id="KAJ9138518.1"/>
    </source>
</evidence>
<feature type="compositionally biased region" description="Polar residues" evidence="1">
    <location>
        <begin position="419"/>
        <end position="431"/>
    </location>
</feature>
<feature type="region of interest" description="Disordered" evidence="1">
    <location>
        <begin position="1"/>
        <end position="25"/>
    </location>
</feature>